<evidence type="ECO:0000313" key="2">
    <source>
        <dbReference type="Proteomes" id="UP001215598"/>
    </source>
</evidence>
<keyword evidence="2" id="KW-1185">Reference proteome</keyword>
<accession>A0AAD7MYQ4</accession>
<organism evidence="1 2">
    <name type="scientific">Mycena metata</name>
    <dbReference type="NCBI Taxonomy" id="1033252"/>
    <lineage>
        <taxon>Eukaryota</taxon>
        <taxon>Fungi</taxon>
        <taxon>Dikarya</taxon>
        <taxon>Basidiomycota</taxon>
        <taxon>Agaricomycotina</taxon>
        <taxon>Agaricomycetes</taxon>
        <taxon>Agaricomycetidae</taxon>
        <taxon>Agaricales</taxon>
        <taxon>Marasmiineae</taxon>
        <taxon>Mycenaceae</taxon>
        <taxon>Mycena</taxon>
    </lineage>
</organism>
<dbReference type="EMBL" id="JARKIB010000112">
    <property type="protein sequence ID" value="KAJ7738336.1"/>
    <property type="molecule type" value="Genomic_DNA"/>
</dbReference>
<gene>
    <name evidence="1" type="ORF">B0H16DRAFT_1570499</name>
</gene>
<protein>
    <recommendedName>
        <fullName evidence="3">F-box domain-containing protein</fullName>
    </recommendedName>
</protein>
<name>A0AAD7MYQ4_9AGAR</name>
<sequence>MARLPVEISSEIFMQCLASLPLPKGGIAPMLFLGVCRLWNDIALSTPALWTIHSTTPTPSGFGPLFETWLSRARSLPLSVSLDGHISAEVSAVLKKHAPQLRVLELVLESPKQREEMIATSFPALEILSIQDTRRGGNSFLWGCVEIMRAAPALRDCEFTSMMEEQSIRPYEDPLHLTHSSLRQLRFGRPKDDGESRDRDLRNSAKLLNFLTLPALEILLDISNAHFLSFLGRSSPPLQSLHIKMYPDGGVEFKLDWLQLVPGLVCFTLDLDNFVGYPIPVLDRMARDDNLLPNLHHLTITCWPALDEGYKDLIRVITSRGRRTGLESFQLIFPFISLGPGEYLRECAEHKPHNEDIDSLQLCVEKGTRIHIGPEWKNYI</sequence>
<reference evidence="1" key="1">
    <citation type="submission" date="2023-03" db="EMBL/GenBank/DDBJ databases">
        <title>Massive genome expansion in bonnet fungi (Mycena s.s.) driven by repeated elements and novel gene families across ecological guilds.</title>
        <authorList>
            <consortium name="Lawrence Berkeley National Laboratory"/>
            <person name="Harder C.B."/>
            <person name="Miyauchi S."/>
            <person name="Viragh M."/>
            <person name="Kuo A."/>
            <person name="Thoen E."/>
            <person name="Andreopoulos B."/>
            <person name="Lu D."/>
            <person name="Skrede I."/>
            <person name="Drula E."/>
            <person name="Henrissat B."/>
            <person name="Morin E."/>
            <person name="Kohler A."/>
            <person name="Barry K."/>
            <person name="LaButti K."/>
            <person name="Morin E."/>
            <person name="Salamov A."/>
            <person name="Lipzen A."/>
            <person name="Mereny Z."/>
            <person name="Hegedus B."/>
            <person name="Baldrian P."/>
            <person name="Stursova M."/>
            <person name="Weitz H."/>
            <person name="Taylor A."/>
            <person name="Grigoriev I.V."/>
            <person name="Nagy L.G."/>
            <person name="Martin F."/>
            <person name="Kauserud H."/>
        </authorList>
    </citation>
    <scope>NUCLEOTIDE SEQUENCE</scope>
    <source>
        <strain evidence="1">CBHHK182m</strain>
    </source>
</reference>
<evidence type="ECO:0008006" key="3">
    <source>
        <dbReference type="Google" id="ProtNLM"/>
    </source>
</evidence>
<dbReference type="AlphaFoldDB" id="A0AAD7MYQ4"/>
<proteinExistence type="predicted"/>
<comment type="caution">
    <text evidence="1">The sequence shown here is derived from an EMBL/GenBank/DDBJ whole genome shotgun (WGS) entry which is preliminary data.</text>
</comment>
<dbReference type="Proteomes" id="UP001215598">
    <property type="component" value="Unassembled WGS sequence"/>
</dbReference>
<evidence type="ECO:0000313" key="1">
    <source>
        <dbReference type="EMBL" id="KAJ7738336.1"/>
    </source>
</evidence>